<gene>
    <name evidence="2" type="ORF">C5749_07620</name>
</gene>
<proteinExistence type="predicted"/>
<evidence type="ECO:0000313" key="2">
    <source>
        <dbReference type="EMBL" id="PRD57065.1"/>
    </source>
</evidence>
<evidence type="ECO:0000313" key="3">
    <source>
        <dbReference type="Proteomes" id="UP000238642"/>
    </source>
</evidence>
<dbReference type="Pfam" id="PF12867">
    <property type="entry name" value="DinB_2"/>
    <property type="match status" value="1"/>
</dbReference>
<dbReference type="EMBL" id="PVBS01000001">
    <property type="protein sequence ID" value="PRD57065.1"/>
    <property type="molecule type" value="Genomic_DNA"/>
</dbReference>
<dbReference type="OrthoDB" id="704805at2"/>
<accession>A0A2S9JUV6</accession>
<evidence type="ECO:0000259" key="1">
    <source>
        <dbReference type="Pfam" id="PF12867"/>
    </source>
</evidence>
<dbReference type="InterPro" id="IPR024775">
    <property type="entry name" value="DinB-like"/>
</dbReference>
<feature type="domain" description="DinB-like" evidence="1">
    <location>
        <begin position="12"/>
        <end position="155"/>
    </location>
</feature>
<dbReference type="Gene3D" id="1.20.120.450">
    <property type="entry name" value="dinb family like domain"/>
    <property type="match status" value="1"/>
</dbReference>
<reference evidence="2 3" key="1">
    <citation type="submission" date="2018-02" db="EMBL/GenBank/DDBJ databases">
        <title>The draft genome of Sphingobacterium gobiense H7.</title>
        <authorList>
            <person name="Li L."/>
            <person name="Liu L."/>
            <person name="Zhang X."/>
            <person name="Wang T."/>
            <person name="Liang L."/>
        </authorList>
    </citation>
    <scope>NUCLEOTIDE SEQUENCE [LARGE SCALE GENOMIC DNA]</scope>
    <source>
        <strain evidence="2 3">ACCC 05757</strain>
    </source>
</reference>
<sequence>MNQIEILVKQTKDAYEWTNKVISSIPQDKWDNIPKIIESNVSWQVGHLIMSFYYHSIMVIKGHQMDILQKIPMKEYDVYFTDASPNKALGKTDPVDLQNNLMFVQARSMEIIASLSEKDLRSELEGTLVPHPIATNKFEALDWNIKHTMWHCGQLGILKRIVHERYNFGLKAGK</sequence>
<name>A0A2S9JUV6_9SPHI</name>
<dbReference type="RefSeq" id="WP_105724497.1">
    <property type="nucleotide sequence ID" value="NZ_PVBS01000001.1"/>
</dbReference>
<organism evidence="2 3">
    <name type="scientific">Sphingobacterium gobiense</name>
    <dbReference type="NCBI Taxonomy" id="1382456"/>
    <lineage>
        <taxon>Bacteria</taxon>
        <taxon>Pseudomonadati</taxon>
        <taxon>Bacteroidota</taxon>
        <taxon>Sphingobacteriia</taxon>
        <taxon>Sphingobacteriales</taxon>
        <taxon>Sphingobacteriaceae</taxon>
        <taxon>Sphingobacterium</taxon>
    </lineage>
</organism>
<keyword evidence="3" id="KW-1185">Reference proteome</keyword>
<dbReference type="SUPFAM" id="SSF109854">
    <property type="entry name" value="DinB/YfiT-like putative metalloenzymes"/>
    <property type="match status" value="1"/>
</dbReference>
<protein>
    <submittedName>
        <fullName evidence="2">DinB family protein</fullName>
    </submittedName>
</protein>
<dbReference type="InterPro" id="IPR034660">
    <property type="entry name" value="DinB/YfiT-like"/>
</dbReference>
<dbReference type="AlphaFoldDB" id="A0A2S9JUV6"/>
<comment type="caution">
    <text evidence="2">The sequence shown here is derived from an EMBL/GenBank/DDBJ whole genome shotgun (WGS) entry which is preliminary data.</text>
</comment>
<dbReference type="Proteomes" id="UP000238642">
    <property type="component" value="Unassembled WGS sequence"/>
</dbReference>